<organism evidence="2 3">
    <name type="scientific">Bogoriella caseilytica</name>
    <dbReference type="NCBI Taxonomy" id="56055"/>
    <lineage>
        <taxon>Bacteria</taxon>
        <taxon>Bacillati</taxon>
        <taxon>Actinomycetota</taxon>
        <taxon>Actinomycetes</taxon>
        <taxon>Micrococcales</taxon>
        <taxon>Bogoriellaceae</taxon>
        <taxon>Bogoriella</taxon>
    </lineage>
</organism>
<dbReference type="Proteomes" id="UP000280668">
    <property type="component" value="Unassembled WGS sequence"/>
</dbReference>
<dbReference type="AlphaFoldDB" id="A0A3N2BCN4"/>
<proteinExistence type="predicted"/>
<evidence type="ECO:0000313" key="2">
    <source>
        <dbReference type="EMBL" id="ROR72824.1"/>
    </source>
</evidence>
<keyword evidence="3" id="KW-1185">Reference proteome</keyword>
<evidence type="ECO:0000313" key="3">
    <source>
        <dbReference type="Proteomes" id="UP000280668"/>
    </source>
</evidence>
<dbReference type="Pfam" id="PF13649">
    <property type="entry name" value="Methyltransf_25"/>
    <property type="match status" value="1"/>
</dbReference>
<dbReference type="OrthoDB" id="3172472at2"/>
<keyword evidence="2" id="KW-0808">Transferase</keyword>
<dbReference type="RefSeq" id="WP_123303337.1">
    <property type="nucleotide sequence ID" value="NZ_RKHK01000001.1"/>
</dbReference>
<dbReference type="Gene3D" id="3.40.50.150">
    <property type="entry name" value="Vaccinia Virus protein VP39"/>
    <property type="match status" value="1"/>
</dbReference>
<gene>
    <name evidence="2" type="ORF">EDD31_1184</name>
</gene>
<comment type="caution">
    <text evidence="2">The sequence shown here is derived from an EMBL/GenBank/DDBJ whole genome shotgun (WGS) entry which is preliminary data.</text>
</comment>
<feature type="domain" description="Methyltransferase" evidence="1">
    <location>
        <begin position="45"/>
        <end position="137"/>
    </location>
</feature>
<accession>A0A3N2BCN4</accession>
<dbReference type="InterPro" id="IPR041698">
    <property type="entry name" value="Methyltransf_25"/>
</dbReference>
<dbReference type="CDD" id="cd02440">
    <property type="entry name" value="AdoMet_MTases"/>
    <property type="match status" value="1"/>
</dbReference>
<sequence length="241" mass="26353">MSSSQKWGAETARHYDEPGSPMFSPELLAVTTGFLADLAGDGRALELAIGTGRVAIPLADRGVPVVGIEFSEHMAAVLREKVAAERIPVTIGDMATARVPGDFALVYLVYNTLSNLLTQEEQVQCFVNAARHLSPGGRFVIELGVPPLRRMPPGQSAVPFSVSSEHIGIDTIDPVTQRQTSHHYWPQSGRHGRSEHRYLWPAECDLMARIAGMELERRVADWDGSPFTAESASHVSVWRKA</sequence>
<dbReference type="EMBL" id="RKHK01000001">
    <property type="protein sequence ID" value="ROR72824.1"/>
    <property type="molecule type" value="Genomic_DNA"/>
</dbReference>
<dbReference type="GO" id="GO:0008168">
    <property type="term" value="F:methyltransferase activity"/>
    <property type="evidence" value="ECO:0007669"/>
    <property type="project" value="UniProtKB-KW"/>
</dbReference>
<reference evidence="2 3" key="1">
    <citation type="submission" date="2018-11" db="EMBL/GenBank/DDBJ databases">
        <title>Sequencing the genomes of 1000 actinobacteria strains.</title>
        <authorList>
            <person name="Klenk H.-P."/>
        </authorList>
    </citation>
    <scope>NUCLEOTIDE SEQUENCE [LARGE SCALE GENOMIC DNA]</scope>
    <source>
        <strain evidence="2 3">DSM 11294</strain>
    </source>
</reference>
<keyword evidence="2" id="KW-0489">Methyltransferase</keyword>
<dbReference type="SUPFAM" id="SSF53335">
    <property type="entry name" value="S-adenosyl-L-methionine-dependent methyltransferases"/>
    <property type="match status" value="1"/>
</dbReference>
<dbReference type="GO" id="GO:0032259">
    <property type="term" value="P:methylation"/>
    <property type="evidence" value="ECO:0007669"/>
    <property type="project" value="UniProtKB-KW"/>
</dbReference>
<dbReference type="InterPro" id="IPR029063">
    <property type="entry name" value="SAM-dependent_MTases_sf"/>
</dbReference>
<evidence type="ECO:0000259" key="1">
    <source>
        <dbReference type="Pfam" id="PF13649"/>
    </source>
</evidence>
<name>A0A3N2BCN4_9MICO</name>
<protein>
    <submittedName>
        <fullName evidence="2">Methyltransferase family protein</fullName>
    </submittedName>
</protein>